<proteinExistence type="predicted"/>
<dbReference type="OrthoDB" id="7163809at2"/>
<dbReference type="InterPro" id="IPR003754">
    <property type="entry name" value="4pyrrol_synth_uPrphyn_synth"/>
</dbReference>
<protein>
    <submittedName>
        <fullName evidence="2">Uroporphyrinogen-III synthase</fullName>
    </submittedName>
</protein>
<dbReference type="GO" id="GO:0004852">
    <property type="term" value="F:uroporphyrinogen-III synthase activity"/>
    <property type="evidence" value="ECO:0007669"/>
    <property type="project" value="InterPro"/>
</dbReference>
<dbReference type="Gene3D" id="3.40.50.10090">
    <property type="match status" value="2"/>
</dbReference>
<dbReference type="Proteomes" id="UP000309061">
    <property type="component" value="Chromosome"/>
</dbReference>
<dbReference type="InterPro" id="IPR036108">
    <property type="entry name" value="4pyrrol_syn_uPrphyn_synt_sf"/>
</dbReference>
<keyword evidence="3" id="KW-1185">Reference proteome</keyword>
<reference evidence="2 3" key="1">
    <citation type="submission" date="2019-11" db="EMBL/GenBank/DDBJ databases">
        <title>The genome sequence of Methylocystis heyeri.</title>
        <authorList>
            <person name="Oshkin I.Y."/>
            <person name="Miroshnikov K."/>
            <person name="Dedysh S.N."/>
        </authorList>
    </citation>
    <scope>NUCLEOTIDE SEQUENCE [LARGE SCALE GENOMIC DNA]</scope>
    <source>
        <strain evidence="2 3">H2</strain>
    </source>
</reference>
<dbReference type="KEGG" id="mhey:H2LOC_005510"/>
<name>A0A6B8KFE3_9HYPH</name>
<accession>A0A6B8KFE3</accession>
<evidence type="ECO:0000313" key="2">
    <source>
        <dbReference type="EMBL" id="QGM45193.1"/>
    </source>
</evidence>
<feature type="domain" description="Tetrapyrrole biosynthesis uroporphyrinogen III synthase" evidence="1">
    <location>
        <begin position="15"/>
        <end position="227"/>
    </location>
</feature>
<dbReference type="EMBL" id="CP046052">
    <property type="protein sequence ID" value="QGM45193.1"/>
    <property type="molecule type" value="Genomic_DNA"/>
</dbReference>
<evidence type="ECO:0000313" key="3">
    <source>
        <dbReference type="Proteomes" id="UP000309061"/>
    </source>
</evidence>
<dbReference type="SUPFAM" id="SSF69618">
    <property type="entry name" value="HemD-like"/>
    <property type="match status" value="1"/>
</dbReference>
<dbReference type="RefSeq" id="WP_136495476.1">
    <property type="nucleotide sequence ID" value="NZ_CP046052.1"/>
</dbReference>
<dbReference type="GO" id="GO:0033014">
    <property type="term" value="P:tetrapyrrole biosynthetic process"/>
    <property type="evidence" value="ECO:0007669"/>
    <property type="project" value="InterPro"/>
</dbReference>
<dbReference type="AlphaFoldDB" id="A0A6B8KFE3"/>
<dbReference type="Pfam" id="PF02602">
    <property type="entry name" value="HEM4"/>
    <property type="match status" value="1"/>
</dbReference>
<dbReference type="CDD" id="cd06578">
    <property type="entry name" value="HemD"/>
    <property type="match status" value="1"/>
</dbReference>
<gene>
    <name evidence="2" type="ORF">H2LOC_005510</name>
</gene>
<evidence type="ECO:0000259" key="1">
    <source>
        <dbReference type="Pfam" id="PF02602"/>
    </source>
</evidence>
<organism evidence="2 3">
    <name type="scientific">Methylocystis heyeri</name>
    <dbReference type="NCBI Taxonomy" id="391905"/>
    <lineage>
        <taxon>Bacteria</taxon>
        <taxon>Pseudomonadati</taxon>
        <taxon>Pseudomonadota</taxon>
        <taxon>Alphaproteobacteria</taxon>
        <taxon>Hyphomicrobiales</taxon>
        <taxon>Methylocystaceae</taxon>
        <taxon>Methylocystis</taxon>
    </lineage>
</organism>
<sequence>MRRVLVLRARDDAGRTAARLREMGFEPVLSPVLEPARLEVSLPEGPFDAALVTSARGVERLPPPKDLWETPLHAVGARTAKAAEAQGWRTYIVAGKAAALLALLKARYRAPARFLYLAGRDRKEDLESGLRAAGHEVVVVETYEAQAAKALSAEALAAIAGGELKAVLHYSRRSAEIFLALAREAGVLERLREVPQLALSADVAAPLERELGVKPLIAATPDESALLGLLATLKQA</sequence>